<dbReference type="InterPro" id="IPR000847">
    <property type="entry name" value="LysR_HTH_N"/>
</dbReference>
<dbReference type="PANTHER" id="PTHR30419:SF28">
    <property type="entry name" value="HTH-TYPE TRANSCRIPTIONAL REGULATOR BSDA"/>
    <property type="match status" value="1"/>
</dbReference>
<dbReference type="InterPro" id="IPR036388">
    <property type="entry name" value="WH-like_DNA-bd_sf"/>
</dbReference>
<proteinExistence type="inferred from homology"/>
<evidence type="ECO:0000259" key="5">
    <source>
        <dbReference type="PROSITE" id="PS50931"/>
    </source>
</evidence>
<accession>A0A521F919</accession>
<keyword evidence="2" id="KW-0805">Transcription regulation</keyword>
<dbReference type="SUPFAM" id="SSF46785">
    <property type="entry name" value="Winged helix' DNA-binding domain"/>
    <property type="match status" value="1"/>
</dbReference>
<dbReference type="GO" id="GO:0003700">
    <property type="term" value="F:DNA-binding transcription factor activity"/>
    <property type="evidence" value="ECO:0007669"/>
    <property type="project" value="InterPro"/>
</dbReference>
<keyword evidence="4" id="KW-0804">Transcription</keyword>
<keyword evidence="7" id="KW-1185">Reference proteome</keyword>
<dbReference type="Gene3D" id="1.10.10.10">
    <property type="entry name" value="Winged helix-like DNA-binding domain superfamily/Winged helix DNA-binding domain"/>
    <property type="match status" value="1"/>
</dbReference>
<dbReference type="Pfam" id="PF03466">
    <property type="entry name" value="LysR_substrate"/>
    <property type="match status" value="1"/>
</dbReference>
<dbReference type="SUPFAM" id="SSF53850">
    <property type="entry name" value="Periplasmic binding protein-like II"/>
    <property type="match status" value="1"/>
</dbReference>
<evidence type="ECO:0000256" key="3">
    <source>
        <dbReference type="ARBA" id="ARBA00023125"/>
    </source>
</evidence>
<keyword evidence="3 6" id="KW-0238">DNA-binding</keyword>
<comment type="similarity">
    <text evidence="1">Belongs to the LysR transcriptional regulatory family.</text>
</comment>
<evidence type="ECO:0000256" key="1">
    <source>
        <dbReference type="ARBA" id="ARBA00009437"/>
    </source>
</evidence>
<dbReference type="GO" id="GO:0005829">
    <property type="term" value="C:cytosol"/>
    <property type="evidence" value="ECO:0007669"/>
    <property type="project" value="TreeGrafter"/>
</dbReference>
<dbReference type="InterPro" id="IPR005119">
    <property type="entry name" value="LysR_subst-bd"/>
</dbReference>
<name>A0A521F919_9RHOB</name>
<dbReference type="Pfam" id="PF00126">
    <property type="entry name" value="HTH_1"/>
    <property type="match status" value="1"/>
</dbReference>
<evidence type="ECO:0000256" key="4">
    <source>
        <dbReference type="ARBA" id="ARBA00023163"/>
    </source>
</evidence>
<evidence type="ECO:0000256" key="2">
    <source>
        <dbReference type="ARBA" id="ARBA00023015"/>
    </source>
</evidence>
<gene>
    <name evidence="6" type="ORF">SAMN06265173_12517</name>
</gene>
<dbReference type="RefSeq" id="WP_185959042.1">
    <property type="nucleotide sequence ID" value="NZ_FXTO01000025.1"/>
</dbReference>
<dbReference type="PRINTS" id="PR00039">
    <property type="entry name" value="HTHLYSR"/>
</dbReference>
<dbReference type="InterPro" id="IPR050950">
    <property type="entry name" value="HTH-type_LysR_regulators"/>
</dbReference>
<dbReference type="Proteomes" id="UP000316030">
    <property type="component" value="Unassembled WGS sequence"/>
</dbReference>
<dbReference type="InterPro" id="IPR036390">
    <property type="entry name" value="WH_DNA-bd_sf"/>
</dbReference>
<reference evidence="6 7" key="1">
    <citation type="submission" date="2017-05" db="EMBL/GenBank/DDBJ databases">
        <authorList>
            <person name="Varghese N."/>
            <person name="Submissions S."/>
        </authorList>
    </citation>
    <scope>NUCLEOTIDE SEQUENCE [LARGE SCALE GENOMIC DNA]</scope>
    <source>
        <strain evidence="6 7">DSM 29506</strain>
    </source>
</reference>
<sequence>MQFTLKQLRYFDAALRTGSIAKAALEMNISQSSITAAIDMLEQLIGVPLFRRVPAKGIMPTEAGKVAGKRIAEFLEQARVFENDLSSLSGEPEGMLNLGCYAPTAPHVLPPLLKRIAEVYPAIRINLREGDMQTIVDMLHSGAVDMALTYRRSTPETMPFLPLFRARPWALLPDVSPLAQQDGVTIPELADLPMIMLDLARAGEYFSSLFTAQGLTPNIVHSTKSSSVLRALVAANFGYSILNICSPADRHGQNGYVARPILGQVHDPLFGIAYTAAGQKSKLVQVVLEIGRDLERSGSYEPLLLPE</sequence>
<dbReference type="PANTHER" id="PTHR30419">
    <property type="entry name" value="HTH-TYPE TRANSCRIPTIONAL REGULATOR YBHD"/>
    <property type="match status" value="1"/>
</dbReference>
<organism evidence="6 7">
    <name type="scientific">Thalassovita litoralis</name>
    <dbReference type="NCBI Taxonomy" id="1010611"/>
    <lineage>
        <taxon>Bacteria</taxon>
        <taxon>Pseudomonadati</taxon>
        <taxon>Pseudomonadota</taxon>
        <taxon>Alphaproteobacteria</taxon>
        <taxon>Rhodobacterales</taxon>
        <taxon>Roseobacteraceae</taxon>
        <taxon>Thalassovita</taxon>
    </lineage>
</organism>
<dbReference type="GO" id="GO:0003677">
    <property type="term" value="F:DNA binding"/>
    <property type="evidence" value="ECO:0007669"/>
    <property type="project" value="UniProtKB-KW"/>
</dbReference>
<dbReference type="AlphaFoldDB" id="A0A521F919"/>
<protein>
    <submittedName>
        <fullName evidence="6">DNA-binding transcriptional regulator, LysR family</fullName>
    </submittedName>
</protein>
<evidence type="ECO:0000313" key="7">
    <source>
        <dbReference type="Proteomes" id="UP000316030"/>
    </source>
</evidence>
<dbReference type="Gene3D" id="3.40.190.10">
    <property type="entry name" value="Periplasmic binding protein-like II"/>
    <property type="match status" value="2"/>
</dbReference>
<dbReference type="EMBL" id="FXTO01000025">
    <property type="protein sequence ID" value="SMO92709.1"/>
    <property type="molecule type" value="Genomic_DNA"/>
</dbReference>
<dbReference type="PROSITE" id="PS50931">
    <property type="entry name" value="HTH_LYSR"/>
    <property type="match status" value="1"/>
</dbReference>
<evidence type="ECO:0000313" key="6">
    <source>
        <dbReference type="EMBL" id="SMO92709.1"/>
    </source>
</evidence>
<feature type="domain" description="HTH lysR-type" evidence="5">
    <location>
        <begin position="3"/>
        <end position="61"/>
    </location>
</feature>